<evidence type="ECO:0000313" key="2">
    <source>
        <dbReference type="EMBL" id="KAF6029816.1"/>
    </source>
</evidence>
<keyword evidence="3" id="KW-1185">Reference proteome</keyword>
<feature type="compositionally biased region" description="Polar residues" evidence="1">
    <location>
        <begin position="1"/>
        <end position="11"/>
    </location>
</feature>
<dbReference type="Proteomes" id="UP000593567">
    <property type="component" value="Unassembled WGS sequence"/>
</dbReference>
<evidence type="ECO:0000256" key="1">
    <source>
        <dbReference type="SAM" id="MobiDB-lite"/>
    </source>
</evidence>
<evidence type="ECO:0000313" key="3">
    <source>
        <dbReference type="Proteomes" id="UP000593567"/>
    </source>
</evidence>
<organism evidence="2 3">
    <name type="scientific">Bugula neritina</name>
    <name type="common">Brown bryozoan</name>
    <name type="synonym">Sertularia neritina</name>
    <dbReference type="NCBI Taxonomy" id="10212"/>
    <lineage>
        <taxon>Eukaryota</taxon>
        <taxon>Metazoa</taxon>
        <taxon>Spiralia</taxon>
        <taxon>Lophotrochozoa</taxon>
        <taxon>Bryozoa</taxon>
        <taxon>Gymnolaemata</taxon>
        <taxon>Cheilostomatida</taxon>
        <taxon>Flustrina</taxon>
        <taxon>Buguloidea</taxon>
        <taxon>Bugulidae</taxon>
        <taxon>Bugula</taxon>
    </lineage>
</organism>
<accession>A0A7J7JWS9</accession>
<dbReference type="EMBL" id="VXIV02001786">
    <property type="protein sequence ID" value="KAF6029816.1"/>
    <property type="molecule type" value="Genomic_DNA"/>
</dbReference>
<protein>
    <submittedName>
        <fullName evidence="2">Uncharacterized protein</fullName>
    </submittedName>
</protein>
<name>A0A7J7JWS9_BUGNE</name>
<feature type="region of interest" description="Disordered" evidence="1">
    <location>
        <begin position="38"/>
        <end position="73"/>
    </location>
</feature>
<gene>
    <name evidence="2" type="ORF">EB796_011914</name>
</gene>
<reference evidence="2" key="1">
    <citation type="submission" date="2020-06" db="EMBL/GenBank/DDBJ databases">
        <title>Draft genome of Bugula neritina, a colonial animal packing powerful symbionts and potential medicines.</title>
        <authorList>
            <person name="Rayko M."/>
        </authorList>
    </citation>
    <scope>NUCLEOTIDE SEQUENCE [LARGE SCALE GENOMIC DNA]</scope>
    <source>
        <strain evidence="2">Kwan_BN1</strain>
    </source>
</reference>
<proteinExistence type="predicted"/>
<comment type="caution">
    <text evidence="2">The sequence shown here is derived from an EMBL/GenBank/DDBJ whole genome shotgun (WGS) entry which is preliminary data.</text>
</comment>
<feature type="region of interest" description="Disordered" evidence="1">
    <location>
        <begin position="1"/>
        <end position="26"/>
    </location>
</feature>
<feature type="compositionally biased region" description="Basic and acidic residues" evidence="1">
    <location>
        <begin position="52"/>
        <end position="63"/>
    </location>
</feature>
<dbReference type="AlphaFoldDB" id="A0A7J7JWS9"/>
<sequence>MPYNLTTTSFGETGEISDRSSRSQRVLRHQRILNKMLVAPQVDTAKSANHSDNLRRSTRERKPPSWMADYVPS</sequence>